<evidence type="ECO:0000256" key="1">
    <source>
        <dbReference type="SAM" id="Phobius"/>
    </source>
</evidence>
<feature type="domain" description="Fatty acid desaturase" evidence="2">
    <location>
        <begin position="70"/>
        <end position="328"/>
    </location>
</feature>
<evidence type="ECO:0000313" key="4">
    <source>
        <dbReference type="Proteomes" id="UP000282674"/>
    </source>
</evidence>
<keyword evidence="1" id="KW-0812">Transmembrane</keyword>
<accession>A0A3M2LXD5</accession>
<feature type="transmembrane region" description="Helical" evidence="1">
    <location>
        <begin position="206"/>
        <end position="224"/>
    </location>
</feature>
<evidence type="ECO:0000313" key="3">
    <source>
        <dbReference type="EMBL" id="RMI41872.1"/>
    </source>
</evidence>
<dbReference type="EMBL" id="RFFG01000038">
    <property type="protein sequence ID" value="RMI41872.1"/>
    <property type="molecule type" value="Genomic_DNA"/>
</dbReference>
<dbReference type="InterPro" id="IPR012171">
    <property type="entry name" value="Fatty_acid_desaturase"/>
</dbReference>
<name>A0A3M2LXD5_9ACTN</name>
<dbReference type="Proteomes" id="UP000282674">
    <property type="component" value="Unassembled WGS sequence"/>
</dbReference>
<feature type="transmembrane region" description="Helical" evidence="1">
    <location>
        <begin position="74"/>
        <end position="96"/>
    </location>
</feature>
<sequence>MFCTFVSNLCMVRRMATATATATSDFTRLSRLMKQAGLLGRRPGYYRIRLSVVAGLYLGGVAAFFWLGDSWFQLALAVGFAIVFTQVALVLHDLAHRQIFTGRTPSEPLGRVGGNLGIGLAYGWWMNKHTRHHANPNHEDLDPDVSPDVLVWSQEQARNSKGLARRIGGRQAFLFYPLLLLEGLNLHVAGVRALRQPWMKHRALEGALLLAHFVLYLGALAWVLSPGKALAFFAVHQGLFGIYAGCVFAPGHKGMPMVSEGTTLDFLRKQVLTTRNVRGGRFTDIAMGGLNYQIEHHLFPSMPTPNLRLARPIVRAYCQELGLPYHEVGFAASHAEALRHLHHAGAPLRKEARP</sequence>
<dbReference type="InterPro" id="IPR005804">
    <property type="entry name" value="FA_desaturase_dom"/>
</dbReference>
<keyword evidence="1" id="KW-1133">Transmembrane helix</keyword>
<dbReference type="OrthoDB" id="104711at2"/>
<dbReference type="GO" id="GO:0008610">
    <property type="term" value="P:lipid biosynthetic process"/>
    <property type="evidence" value="ECO:0007669"/>
    <property type="project" value="UniProtKB-ARBA"/>
</dbReference>
<organism evidence="3 4">
    <name type="scientific">Actinomadura harenae</name>
    <dbReference type="NCBI Taxonomy" id="2483351"/>
    <lineage>
        <taxon>Bacteria</taxon>
        <taxon>Bacillati</taxon>
        <taxon>Actinomycetota</taxon>
        <taxon>Actinomycetes</taxon>
        <taxon>Streptosporangiales</taxon>
        <taxon>Thermomonosporaceae</taxon>
        <taxon>Actinomadura</taxon>
    </lineage>
</organism>
<feature type="transmembrane region" description="Helical" evidence="1">
    <location>
        <begin position="173"/>
        <end position="194"/>
    </location>
</feature>
<evidence type="ECO:0000259" key="2">
    <source>
        <dbReference type="Pfam" id="PF00487"/>
    </source>
</evidence>
<dbReference type="GO" id="GO:0016717">
    <property type="term" value="F:oxidoreductase activity, acting on paired donors, with oxidation of a pair of donors resulting in the reduction of molecular oxygen to two molecules of water"/>
    <property type="evidence" value="ECO:0007669"/>
    <property type="project" value="TreeGrafter"/>
</dbReference>
<dbReference type="GO" id="GO:0016020">
    <property type="term" value="C:membrane"/>
    <property type="evidence" value="ECO:0007669"/>
    <property type="project" value="TreeGrafter"/>
</dbReference>
<proteinExistence type="predicted"/>
<reference evidence="3 4" key="1">
    <citation type="submission" date="2018-10" db="EMBL/GenBank/DDBJ databases">
        <title>Isolation from soil.</title>
        <authorList>
            <person name="Hu J."/>
        </authorList>
    </citation>
    <scope>NUCLEOTIDE SEQUENCE [LARGE SCALE GENOMIC DNA]</scope>
    <source>
        <strain evidence="3 4">NEAU-Ht49</strain>
    </source>
</reference>
<feature type="transmembrane region" description="Helical" evidence="1">
    <location>
        <begin position="48"/>
        <end position="68"/>
    </location>
</feature>
<dbReference type="PANTHER" id="PTHR19353:SF19">
    <property type="entry name" value="DELTA(5) FATTY ACID DESATURASE C-RELATED"/>
    <property type="match status" value="1"/>
</dbReference>
<keyword evidence="4" id="KW-1185">Reference proteome</keyword>
<comment type="caution">
    <text evidence="3">The sequence shown here is derived from an EMBL/GenBank/DDBJ whole genome shotgun (WGS) entry which is preliminary data.</text>
</comment>
<protein>
    <submittedName>
        <fullName evidence="3">Acyl-CoA desaturase</fullName>
    </submittedName>
</protein>
<dbReference type="PIRSF" id="PIRSF015921">
    <property type="entry name" value="FA_sphinglp_des"/>
    <property type="match status" value="1"/>
</dbReference>
<gene>
    <name evidence="3" type="ORF">EBO15_21380</name>
</gene>
<feature type="transmembrane region" description="Helical" evidence="1">
    <location>
        <begin position="230"/>
        <end position="249"/>
    </location>
</feature>
<keyword evidence="1" id="KW-0472">Membrane</keyword>
<dbReference type="Pfam" id="PF00487">
    <property type="entry name" value="FA_desaturase"/>
    <property type="match status" value="1"/>
</dbReference>
<dbReference type="AlphaFoldDB" id="A0A3M2LXD5"/>
<dbReference type="PANTHER" id="PTHR19353">
    <property type="entry name" value="FATTY ACID DESATURASE 2"/>
    <property type="match status" value="1"/>
</dbReference>
<dbReference type="CDD" id="cd03506">
    <property type="entry name" value="Delta6-FADS-like"/>
    <property type="match status" value="1"/>
</dbReference>